<protein>
    <submittedName>
        <fullName evidence="1">Uncharacterized protein</fullName>
    </submittedName>
</protein>
<reference evidence="2" key="1">
    <citation type="journal article" date="2024" name="Proc. Natl. Acad. Sci. U.S.A.">
        <title>Extraordinary preservation of gene collinearity over three hundred million years revealed in homosporous lycophytes.</title>
        <authorList>
            <person name="Li C."/>
            <person name="Wickell D."/>
            <person name="Kuo L.Y."/>
            <person name="Chen X."/>
            <person name="Nie B."/>
            <person name="Liao X."/>
            <person name="Peng D."/>
            <person name="Ji J."/>
            <person name="Jenkins J."/>
            <person name="Williams M."/>
            <person name="Shu S."/>
            <person name="Plott C."/>
            <person name="Barry K."/>
            <person name="Rajasekar S."/>
            <person name="Grimwood J."/>
            <person name="Han X."/>
            <person name="Sun S."/>
            <person name="Hou Z."/>
            <person name="He W."/>
            <person name="Dai G."/>
            <person name="Sun C."/>
            <person name="Schmutz J."/>
            <person name="Leebens-Mack J.H."/>
            <person name="Li F.W."/>
            <person name="Wang L."/>
        </authorList>
    </citation>
    <scope>NUCLEOTIDE SEQUENCE [LARGE SCALE GENOMIC DNA]</scope>
    <source>
        <strain evidence="2">cv. PW_Plant_1</strain>
    </source>
</reference>
<comment type="caution">
    <text evidence="1">The sequence shown here is derived from an EMBL/GenBank/DDBJ whole genome shotgun (WGS) entry which is preliminary data.</text>
</comment>
<dbReference type="EMBL" id="CM055114">
    <property type="protein sequence ID" value="KAJ7514084.1"/>
    <property type="molecule type" value="Genomic_DNA"/>
</dbReference>
<dbReference type="Proteomes" id="UP001162992">
    <property type="component" value="Chromosome 23"/>
</dbReference>
<evidence type="ECO:0000313" key="2">
    <source>
        <dbReference type="Proteomes" id="UP001162992"/>
    </source>
</evidence>
<organism evidence="1 2">
    <name type="scientific">Diphasiastrum complanatum</name>
    <name type="common">Issler's clubmoss</name>
    <name type="synonym">Lycopodium complanatum</name>
    <dbReference type="NCBI Taxonomy" id="34168"/>
    <lineage>
        <taxon>Eukaryota</taxon>
        <taxon>Viridiplantae</taxon>
        <taxon>Streptophyta</taxon>
        <taxon>Embryophyta</taxon>
        <taxon>Tracheophyta</taxon>
        <taxon>Lycopodiopsida</taxon>
        <taxon>Lycopodiales</taxon>
        <taxon>Lycopodiaceae</taxon>
        <taxon>Lycopodioideae</taxon>
        <taxon>Diphasiastrum</taxon>
    </lineage>
</organism>
<keyword evidence="2" id="KW-1185">Reference proteome</keyword>
<evidence type="ECO:0000313" key="1">
    <source>
        <dbReference type="EMBL" id="KAJ7514084.1"/>
    </source>
</evidence>
<gene>
    <name evidence="1" type="ORF">O6H91_23G026700</name>
</gene>
<sequence>MNTLKVRIMVFLIVLGMAVVQGAIPIEQDTAYEGRLLHSIGSCQTCRVEGLKCNLDQHGTFSGCGGPLPSH</sequence>
<accession>A0ACC2A932</accession>
<name>A0ACC2A932_DIPCM</name>
<proteinExistence type="predicted"/>